<dbReference type="GO" id="GO:0016787">
    <property type="term" value="F:hydrolase activity"/>
    <property type="evidence" value="ECO:0007669"/>
    <property type="project" value="InterPro"/>
</dbReference>
<dbReference type="InterPro" id="IPR004843">
    <property type="entry name" value="Calcineurin-like_PHP"/>
</dbReference>
<feature type="transmembrane region" description="Helical" evidence="1">
    <location>
        <begin position="73"/>
        <end position="98"/>
    </location>
</feature>
<keyword evidence="1" id="KW-0472">Membrane</keyword>
<dbReference type="Gene3D" id="3.60.21.10">
    <property type="match status" value="1"/>
</dbReference>
<evidence type="ECO:0000259" key="2">
    <source>
        <dbReference type="Pfam" id="PF00149"/>
    </source>
</evidence>
<feature type="transmembrane region" description="Helical" evidence="1">
    <location>
        <begin position="110"/>
        <end position="131"/>
    </location>
</feature>
<evidence type="ECO:0000313" key="4">
    <source>
        <dbReference type="Proteomes" id="UP001271648"/>
    </source>
</evidence>
<dbReference type="Proteomes" id="UP001271648">
    <property type="component" value="Unassembled WGS sequence"/>
</dbReference>
<dbReference type="EMBL" id="JAUBDJ010000006">
    <property type="protein sequence ID" value="MDW0117502.1"/>
    <property type="molecule type" value="Genomic_DNA"/>
</dbReference>
<dbReference type="RefSeq" id="WP_317940807.1">
    <property type="nucleotide sequence ID" value="NZ_JAUBDJ010000006.1"/>
</dbReference>
<gene>
    <name evidence="3" type="ORF">QTL97_11190</name>
</gene>
<evidence type="ECO:0000313" key="3">
    <source>
        <dbReference type="EMBL" id="MDW0117502.1"/>
    </source>
</evidence>
<dbReference type="CDD" id="cd07385">
    <property type="entry name" value="MPP_YkuE_C"/>
    <property type="match status" value="1"/>
</dbReference>
<keyword evidence="1" id="KW-0812">Transmembrane</keyword>
<dbReference type="PANTHER" id="PTHR31302:SF0">
    <property type="entry name" value="TRANSMEMBRANE PROTEIN WITH METALLOPHOSPHOESTERASE DOMAIN"/>
    <property type="match status" value="1"/>
</dbReference>
<keyword evidence="1" id="KW-1133">Transmembrane helix</keyword>
<dbReference type="InterPro" id="IPR051158">
    <property type="entry name" value="Metallophosphoesterase_sf"/>
</dbReference>
<dbReference type="InterPro" id="IPR029052">
    <property type="entry name" value="Metallo-depent_PP-like"/>
</dbReference>
<dbReference type="PANTHER" id="PTHR31302">
    <property type="entry name" value="TRANSMEMBRANE PROTEIN WITH METALLOPHOSPHOESTERASE DOMAIN-RELATED"/>
    <property type="match status" value="1"/>
</dbReference>
<evidence type="ECO:0000256" key="1">
    <source>
        <dbReference type="SAM" id="Phobius"/>
    </source>
</evidence>
<accession>A0AAW9A8I0</accession>
<reference evidence="3 4" key="1">
    <citation type="submission" date="2023-06" db="EMBL/GenBank/DDBJ databases">
        <title>Sporosarcina sp. nov., isolated from Korean traditional fermented seafood 'Jeotgal'.</title>
        <authorList>
            <person name="Yang A.I."/>
            <person name="Shin N.-R."/>
        </authorList>
    </citation>
    <scope>NUCLEOTIDE SEQUENCE [LARGE SCALE GENOMIC DNA]</scope>
    <source>
        <strain evidence="3 4">KCTC43456</strain>
    </source>
</reference>
<dbReference type="AlphaFoldDB" id="A0AAW9A8I0"/>
<name>A0AAW9A8I0_9BACL</name>
<feature type="transmembrane region" description="Helical" evidence="1">
    <location>
        <begin position="44"/>
        <end position="61"/>
    </location>
</feature>
<comment type="caution">
    <text evidence="3">The sequence shown here is derived from an EMBL/GenBank/DDBJ whole genome shotgun (WGS) entry which is preliminary data.</text>
</comment>
<dbReference type="SUPFAM" id="SSF56300">
    <property type="entry name" value="Metallo-dependent phosphatases"/>
    <property type="match status" value="1"/>
</dbReference>
<sequence>MVGVVFAFIIIISIYGSANYYIARKTYQWLRLVFPNIKPKLYTGIYIFIASSIILAFLPLPSGIKSVLGWISAYWMGVFAYLLLFILMANLILFIGSLLKLIPKPMPRSIHLYAGLAVFLLTTSIVSYGIYNATQIKHVSYDIQMEGDRLPEDINMVLISDLHLGAVNSEKRLESIVENINLLEPEIVTIAGDLFNDDYNAIKNPEKAIELLKNIKTKYGVYVSLGNHDGGDTFDEMVRFLEKSNITLLNDEHVIIDDKFILVGRVDPSPIGGFGGLQRKDIMEILTSINDIDLPIIVMDHTPSKLELYEDKIDLLLAGHTHRGQLFPGSLITNAIFEVDYGHYQKNATSPHVIVSSGVGTWGMPMRVGTNNEIVSINLRR</sequence>
<feature type="transmembrane region" description="Helical" evidence="1">
    <location>
        <begin position="6"/>
        <end position="23"/>
    </location>
</feature>
<keyword evidence="4" id="KW-1185">Reference proteome</keyword>
<feature type="domain" description="Calcineurin-like phosphoesterase" evidence="2">
    <location>
        <begin position="157"/>
        <end position="323"/>
    </location>
</feature>
<protein>
    <submittedName>
        <fullName evidence="3">Metallophosphoesterase</fullName>
    </submittedName>
</protein>
<organism evidence="3 4">
    <name type="scientific">Sporosarcina thermotolerans</name>
    <dbReference type="NCBI Taxonomy" id="633404"/>
    <lineage>
        <taxon>Bacteria</taxon>
        <taxon>Bacillati</taxon>
        <taxon>Bacillota</taxon>
        <taxon>Bacilli</taxon>
        <taxon>Bacillales</taxon>
        <taxon>Caryophanaceae</taxon>
        <taxon>Sporosarcina</taxon>
    </lineage>
</organism>
<proteinExistence type="predicted"/>
<dbReference type="Pfam" id="PF00149">
    <property type="entry name" value="Metallophos"/>
    <property type="match status" value="1"/>
</dbReference>